<keyword evidence="16" id="KW-1185">Reference proteome</keyword>
<dbReference type="InterPro" id="IPR003141">
    <property type="entry name" value="Pol/His_phosphatase_N"/>
</dbReference>
<dbReference type="HAMAP" id="MF_01902">
    <property type="entry name" value="DNApol_error_prone"/>
    <property type="match status" value="1"/>
</dbReference>
<evidence type="ECO:0000256" key="12">
    <source>
        <dbReference type="ARBA" id="ARBA00049244"/>
    </source>
</evidence>
<dbReference type="InterPro" id="IPR016195">
    <property type="entry name" value="Pol/histidinol_Pase-like"/>
</dbReference>
<dbReference type="GO" id="GO:0003887">
    <property type="term" value="F:DNA-directed DNA polymerase activity"/>
    <property type="evidence" value="ECO:0007669"/>
    <property type="project" value="UniProtKB-UniRule"/>
</dbReference>
<comment type="subcellular location">
    <subcellularLocation>
        <location evidence="1 13">Cytoplasm</location>
    </subcellularLocation>
</comment>
<dbReference type="InterPro" id="IPR004013">
    <property type="entry name" value="PHP_dom"/>
</dbReference>
<dbReference type="InterPro" id="IPR023073">
    <property type="entry name" value="DnaE2"/>
</dbReference>
<keyword evidence="5 13" id="KW-0963">Cytoplasm</keyword>
<sequence length="1065" mass="118589">MNARAGLPAYAELHCLSHFSFQRGASHPAELVERACQLGYSALAITDECSLAGVVRAHAALKDIVRQAVVNDRIVPTLQLLIGSEFTVQPAVDDPQGLPFKLVVLACNRDGYGHLSEFITRLRRNSPKGQYRLDIDQITADALTECVMLVVPPRPCTTSALHRLAQWAASLFKDKVWIAVELLSAWDDTEWLAQLRDTSEASGVPLVAAGDVHFHVRSRKPLQDVMAAVRVGKPVAECGFELQPNAERHLRSRMRVARHYPPDLLAATLEVASQCKFNLGQLSYDYPQELVPAGETPTSHLRRLTSAGLRRRYDQRPPPPYRVLRQIIKELRLIQQLDYEKFFLTVEDIVRHARNEGILCQGRGSAANSAVCYMLGVTEVDPSESSLLFERFLSKERNEPPDIDVDFEHQRREEVIQYLYGKYGRHRTALAATVISYRTRSAVRDVGKALGFDPGTIDALAKSHQWWESREALDLRLLEMGIDPDTPAFQQWLALTQQLVGTPRHLSQHVGGFVIAADSLGRLVPVENAAMKDRTVIQWDKDDLEALGLLKVDVLALGMLSAIKHSLAFISQRTGRTWAMQDIPKEDPETYQMIQQADTIGVFQIESRAQMSMLPRLRPARFYDLVVQVAIVRPGPIQGGMVHPYLKARKEKKPAPYPKLLHKALDRTLGVPIFQEQVMQIVIDGAGFTPGQADQLRRAMAAWKRKGGLEPFRDRVIEGLVVSTGDRPFAENIFEMIKGFGEYGFPESHAVGFAKLAYISSWLKCHEPAAFLAGLLNAQPMGFYSPRQLVRDAQRHGVEVHPIDVTHSEIGATLEAIDKGSFSHLLRDNRPQRVRLGLALVSGLGSAAAQRIVDARHQQPFANVDDLARRAQLDQSDLRHLAAADALQSLAGHRRQQVWEAAARHKAPPLLREAPVHEQILLLPAAPEADEITIDYAATGLTLRRHPLALLRDELTRRRLHSAAALQSLDNGKPARACGLVTMRQQPETAKGTIFVSIEDETGSVNVVVWSSVRDQCRAALLQSQLLAVHGTWQNVDGVCNLVAHHLENLTPLLQGLSIHSRNFH</sequence>
<dbReference type="InterPro" id="IPR004365">
    <property type="entry name" value="NA-bd_OB_tRNA"/>
</dbReference>
<evidence type="ECO:0000256" key="1">
    <source>
        <dbReference type="ARBA" id="ARBA00004496"/>
    </source>
</evidence>
<keyword evidence="10 13" id="KW-0239">DNA-directed DNA polymerase</keyword>
<dbReference type="InterPro" id="IPR040982">
    <property type="entry name" value="DNA_pol3_finger"/>
</dbReference>
<evidence type="ECO:0000256" key="9">
    <source>
        <dbReference type="ARBA" id="ARBA00022763"/>
    </source>
</evidence>
<dbReference type="GO" id="GO:0006260">
    <property type="term" value="P:DNA replication"/>
    <property type="evidence" value="ECO:0007669"/>
    <property type="project" value="UniProtKB-KW"/>
</dbReference>
<dbReference type="CDD" id="cd07434">
    <property type="entry name" value="PHP_PolIIIA_DnaE2"/>
    <property type="match status" value="1"/>
</dbReference>
<evidence type="ECO:0000256" key="8">
    <source>
        <dbReference type="ARBA" id="ARBA00022705"/>
    </source>
</evidence>
<evidence type="ECO:0000256" key="11">
    <source>
        <dbReference type="ARBA" id="ARBA00023204"/>
    </source>
</evidence>
<keyword evidence="7 13" id="KW-0548">Nucleotidyltransferase</keyword>
<dbReference type="Pfam" id="PF02811">
    <property type="entry name" value="PHP"/>
    <property type="match status" value="1"/>
</dbReference>
<feature type="domain" description="Polymerase/histidinol phosphatase N-terminal" evidence="14">
    <location>
        <begin position="11"/>
        <end position="90"/>
    </location>
</feature>
<dbReference type="CDD" id="cd04485">
    <property type="entry name" value="DnaE_OBF"/>
    <property type="match status" value="1"/>
</dbReference>
<evidence type="ECO:0000256" key="3">
    <source>
        <dbReference type="ARBA" id="ARBA00012417"/>
    </source>
</evidence>
<comment type="similarity">
    <text evidence="2 13">Belongs to the DNA polymerase type-C family. DnaE2 subfamily.</text>
</comment>
<dbReference type="GO" id="GO:0006281">
    <property type="term" value="P:DNA repair"/>
    <property type="evidence" value="ECO:0007669"/>
    <property type="project" value="UniProtKB-UniRule"/>
</dbReference>
<dbReference type="SUPFAM" id="SSF89550">
    <property type="entry name" value="PHP domain-like"/>
    <property type="match status" value="1"/>
</dbReference>
<dbReference type="OrthoDB" id="9803237at2"/>
<evidence type="ECO:0000256" key="7">
    <source>
        <dbReference type="ARBA" id="ARBA00022695"/>
    </source>
</evidence>
<dbReference type="Pfam" id="PF14579">
    <property type="entry name" value="HHH_6"/>
    <property type="match status" value="1"/>
</dbReference>
<evidence type="ECO:0000313" key="15">
    <source>
        <dbReference type="EMBL" id="RRS04444.1"/>
    </source>
</evidence>
<evidence type="ECO:0000259" key="14">
    <source>
        <dbReference type="SMART" id="SM00481"/>
    </source>
</evidence>
<evidence type="ECO:0000256" key="2">
    <source>
        <dbReference type="ARBA" id="ARBA00007391"/>
    </source>
</evidence>
<dbReference type="Gene3D" id="1.10.150.870">
    <property type="match status" value="1"/>
</dbReference>
<name>A0A3R8T589_9BURK</name>
<keyword evidence="11 13" id="KW-0234">DNA repair</keyword>
<dbReference type="NCBIfam" id="TIGR00594">
    <property type="entry name" value="polc"/>
    <property type="match status" value="1"/>
</dbReference>
<keyword evidence="6 13" id="KW-0808">Transferase</keyword>
<evidence type="ECO:0000256" key="13">
    <source>
        <dbReference type="HAMAP-Rule" id="MF_01902"/>
    </source>
</evidence>
<dbReference type="GO" id="GO:0003676">
    <property type="term" value="F:nucleic acid binding"/>
    <property type="evidence" value="ECO:0007669"/>
    <property type="project" value="InterPro"/>
</dbReference>
<dbReference type="Proteomes" id="UP000269265">
    <property type="component" value="Unassembled WGS sequence"/>
</dbReference>
<evidence type="ECO:0000256" key="4">
    <source>
        <dbReference type="ARBA" id="ARBA00017273"/>
    </source>
</evidence>
<dbReference type="Pfam" id="PF17657">
    <property type="entry name" value="DNA_pol3_finger"/>
    <property type="match status" value="1"/>
</dbReference>
<dbReference type="PANTHER" id="PTHR32294">
    <property type="entry name" value="DNA POLYMERASE III SUBUNIT ALPHA"/>
    <property type="match status" value="1"/>
</dbReference>
<evidence type="ECO:0000256" key="5">
    <source>
        <dbReference type="ARBA" id="ARBA00022490"/>
    </source>
</evidence>
<dbReference type="InterPro" id="IPR011708">
    <property type="entry name" value="DNA_pol3_alpha_NTPase_dom"/>
</dbReference>
<evidence type="ECO:0000313" key="16">
    <source>
        <dbReference type="Proteomes" id="UP000269265"/>
    </source>
</evidence>
<dbReference type="Gene3D" id="3.20.20.140">
    <property type="entry name" value="Metal-dependent hydrolases"/>
    <property type="match status" value="1"/>
</dbReference>
<evidence type="ECO:0000256" key="6">
    <source>
        <dbReference type="ARBA" id="ARBA00022679"/>
    </source>
</evidence>
<dbReference type="Pfam" id="PF07733">
    <property type="entry name" value="DNA_pol3_alpha"/>
    <property type="match status" value="1"/>
</dbReference>
<keyword evidence="9 13" id="KW-0227">DNA damage</keyword>
<dbReference type="InterPro" id="IPR029460">
    <property type="entry name" value="DNAPol_HHH"/>
</dbReference>
<organism evidence="15 16">
    <name type="scientific">Aquabacterium soli</name>
    <dbReference type="NCBI Taxonomy" id="2493092"/>
    <lineage>
        <taxon>Bacteria</taxon>
        <taxon>Pseudomonadati</taxon>
        <taxon>Pseudomonadota</taxon>
        <taxon>Betaproteobacteria</taxon>
        <taxon>Burkholderiales</taxon>
        <taxon>Aquabacterium</taxon>
    </lineage>
</organism>
<dbReference type="AlphaFoldDB" id="A0A3R8T589"/>
<dbReference type="GO" id="GO:0008408">
    <property type="term" value="F:3'-5' exonuclease activity"/>
    <property type="evidence" value="ECO:0007669"/>
    <property type="project" value="InterPro"/>
</dbReference>
<comment type="catalytic activity">
    <reaction evidence="12 13">
        <text>DNA(n) + a 2'-deoxyribonucleoside 5'-triphosphate = DNA(n+1) + diphosphate</text>
        <dbReference type="Rhea" id="RHEA:22508"/>
        <dbReference type="Rhea" id="RHEA-COMP:17339"/>
        <dbReference type="Rhea" id="RHEA-COMP:17340"/>
        <dbReference type="ChEBI" id="CHEBI:33019"/>
        <dbReference type="ChEBI" id="CHEBI:61560"/>
        <dbReference type="ChEBI" id="CHEBI:173112"/>
        <dbReference type="EC" id="2.7.7.7"/>
    </reaction>
</comment>
<dbReference type="SMART" id="SM00481">
    <property type="entry name" value="POLIIIAc"/>
    <property type="match status" value="1"/>
</dbReference>
<comment type="caution">
    <text evidence="15">The sequence shown here is derived from an EMBL/GenBank/DDBJ whole genome shotgun (WGS) entry which is preliminary data.</text>
</comment>
<evidence type="ECO:0000256" key="10">
    <source>
        <dbReference type="ARBA" id="ARBA00022932"/>
    </source>
</evidence>
<reference evidence="15 16" key="1">
    <citation type="submission" date="2018-12" db="EMBL/GenBank/DDBJ databases">
        <title>The whole draft genome of Aquabacterium sp. SJQ9.</title>
        <authorList>
            <person name="Sun L."/>
            <person name="Gao X."/>
            <person name="Chen W."/>
            <person name="Huang K."/>
        </authorList>
    </citation>
    <scope>NUCLEOTIDE SEQUENCE [LARGE SCALE GENOMIC DNA]</scope>
    <source>
        <strain evidence="15 16">SJQ9</strain>
    </source>
</reference>
<dbReference type="Pfam" id="PF01336">
    <property type="entry name" value="tRNA_anti-codon"/>
    <property type="match status" value="1"/>
</dbReference>
<proteinExistence type="inferred from homology"/>
<keyword evidence="8 13" id="KW-0235">DNA replication</keyword>
<dbReference type="NCBIfam" id="NF004225">
    <property type="entry name" value="PRK05672.1"/>
    <property type="match status" value="1"/>
</dbReference>
<comment type="function">
    <text evidence="13">DNA polymerase involved in damage-induced mutagenesis and translesion synthesis (TLS). It is not the major replicative DNA polymerase.</text>
</comment>
<dbReference type="EMBL" id="RSED01000007">
    <property type="protein sequence ID" value="RRS04444.1"/>
    <property type="molecule type" value="Genomic_DNA"/>
</dbReference>
<dbReference type="PANTHER" id="PTHR32294:SF4">
    <property type="entry name" value="ERROR-PRONE DNA POLYMERASE"/>
    <property type="match status" value="1"/>
</dbReference>
<accession>A0A3R8T589</accession>
<dbReference type="GO" id="GO:0005737">
    <property type="term" value="C:cytoplasm"/>
    <property type="evidence" value="ECO:0007669"/>
    <property type="project" value="UniProtKB-SubCell"/>
</dbReference>
<dbReference type="EC" id="2.7.7.7" evidence="3 13"/>
<dbReference type="InterPro" id="IPR004805">
    <property type="entry name" value="DnaE2/DnaE/PolC"/>
</dbReference>
<gene>
    <name evidence="13" type="primary">dnaE2</name>
    <name evidence="15" type="ORF">EIP75_11210</name>
</gene>
<protein>
    <recommendedName>
        <fullName evidence="4 13">Error-prone DNA polymerase</fullName>
        <ecNumber evidence="3 13">2.7.7.7</ecNumber>
    </recommendedName>
</protein>
<dbReference type="RefSeq" id="WP_125243352.1">
    <property type="nucleotide sequence ID" value="NZ_RSED01000007.1"/>
</dbReference>